<keyword evidence="13" id="KW-1185">Reference proteome</keyword>
<evidence type="ECO:0000256" key="3">
    <source>
        <dbReference type="ARBA" id="ARBA00022840"/>
    </source>
</evidence>
<protein>
    <submittedName>
        <fullName evidence="12">Chloroplast-targeted nuclear-encoded recombinase</fullName>
    </submittedName>
</protein>
<dbReference type="HAMAP" id="MF_00268">
    <property type="entry name" value="RecA"/>
    <property type="match status" value="1"/>
</dbReference>
<evidence type="ECO:0000256" key="7">
    <source>
        <dbReference type="RuleBase" id="RU004527"/>
    </source>
</evidence>
<dbReference type="SUPFAM" id="SSF52540">
    <property type="entry name" value="P-loop containing nucleoside triphosphate hydrolases"/>
    <property type="match status" value="1"/>
</dbReference>
<keyword evidence="4 7" id="KW-0238">DNA-binding</keyword>
<feature type="region of interest" description="Disordered" evidence="8">
    <location>
        <begin position="51"/>
        <end position="77"/>
    </location>
</feature>
<dbReference type="InterPro" id="IPR049428">
    <property type="entry name" value="RecA-like_N"/>
</dbReference>
<evidence type="ECO:0000256" key="8">
    <source>
        <dbReference type="SAM" id="MobiDB-lite"/>
    </source>
</evidence>
<dbReference type="InterPro" id="IPR020587">
    <property type="entry name" value="RecA_monomer-monomer_interface"/>
</dbReference>
<feature type="domain" description="RecA family profile 1" evidence="10">
    <location>
        <begin position="109"/>
        <end position="267"/>
    </location>
</feature>
<dbReference type="STRING" id="556484.B7FQ63"/>
<evidence type="ECO:0000256" key="4">
    <source>
        <dbReference type="ARBA" id="ARBA00023125"/>
    </source>
</evidence>
<reference evidence="13" key="2">
    <citation type="submission" date="2008-08" db="EMBL/GenBank/DDBJ databases">
        <authorList>
            <consortium name="Diatom Consortium"/>
            <person name="Grigoriev I."/>
            <person name="Grimwood J."/>
            <person name="Kuo A."/>
            <person name="Otillar R.P."/>
            <person name="Salamov A."/>
            <person name="Detter J.C."/>
            <person name="Lindquist E."/>
            <person name="Shapiro H."/>
            <person name="Lucas S."/>
            <person name="Glavina del Rio T."/>
            <person name="Pitluck S."/>
            <person name="Rokhsar D."/>
            <person name="Bowler C."/>
        </authorList>
    </citation>
    <scope>GENOME REANNOTATION</scope>
    <source>
        <strain evidence="13">CCAP 1055/1</strain>
    </source>
</reference>
<evidence type="ECO:0000256" key="9">
    <source>
        <dbReference type="SAM" id="SignalP"/>
    </source>
</evidence>
<evidence type="ECO:0000256" key="6">
    <source>
        <dbReference type="RuleBase" id="RU003422"/>
    </source>
</evidence>
<dbReference type="Pfam" id="PF00154">
    <property type="entry name" value="RecA_N"/>
    <property type="match status" value="1"/>
</dbReference>
<dbReference type="PRINTS" id="PR00142">
    <property type="entry name" value="RECA"/>
</dbReference>
<dbReference type="PROSITE" id="PS50163">
    <property type="entry name" value="RECA_3"/>
    <property type="match status" value="1"/>
</dbReference>
<dbReference type="PROSITE" id="PS00321">
    <property type="entry name" value="RECA_1"/>
    <property type="match status" value="1"/>
</dbReference>
<dbReference type="PROSITE" id="PS51257">
    <property type="entry name" value="PROKAR_LIPOPROTEIN"/>
    <property type="match status" value="1"/>
</dbReference>
<dbReference type="InterPro" id="IPR049261">
    <property type="entry name" value="RecA-like_C"/>
</dbReference>
<dbReference type="InParanoid" id="B7FQ63"/>
<dbReference type="SMART" id="SM00382">
    <property type="entry name" value="AAA"/>
    <property type="match status" value="1"/>
</dbReference>
<dbReference type="Proteomes" id="UP000000759">
    <property type="component" value="Chromosome 1"/>
</dbReference>
<dbReference type="SUPFAM" id="SSF54752">
    <property type="entry name" value="RecA protein, C-terminal domain"/>
    <property type="match status" value="1"/>
</dbReference>
<gene>
    <name evidence="12" type="primary">recA</name>
    <name evidence="12" type="ORF">PHATRDRAFT_54013</name>
</gene>
<feature type="chain" id="PRO_5002854875" evidence="9">
    <location>
        <begin position="24"/>
        <end position="431"/>
    </location>
</feature>
<dbReference type="NCBIfam" id="TIGR02012">
    <property type="entry name" value="tigrfam_recA"/>
    <property type="match status" value="1"/>
</dbReference>
<dbReference type="AlphaFoldDB" id="B7FQ63"/>
<dbReference type="GO" id="GO:0003697">
    <property type="term" value="F:single-stranded DNA binding"/>
    <property type="evidence" value="ECO:0007669"/>
    <property type="project" value="InterPro"/>
</dbReference>
<dbReference type="GO" id="GO:0005524">
    <property type="term" value="F:ATP binding"/>
    <property type="evidence" value="ECO:0007669"/>
    <property type="project" value="UniProtKB-KW"/>
</dbReference>
<dbReference type="InterPro" id="IPR013765">
    <property type="entry name" value="DNA_recomb/repair_RecA"/>
</dbReference>
<dbReference type="GO" id="GO:0006281">
    <property type="term" value="P:DNA repair"/>
    <property type="evidence" value="ECO:0007669"/>
    <property type="project" value="InterPro"/>
</dbReference>
<evidence type="ECO:0000313" key="12">
    <source>
        <dbReference type="EMBL" id="EEC51802.1"/>
    </source>
</evidence>
<dbReference type="HOGENOM" id="CLU_040469_1_2_1"/>
<dbReference type="GO" id="GO:0140664">
    <property type="term" value="F:ATP-dependent DNA damage sensor activity"/>
    <property type="evidence" value="ECO:0007669"/>
    <property type="project" value="InterPro"/>
</dbReference>
<reference evidence="12 13" key="1">
    <citation type="journal article" date="2008" name="Nature">
        <title>The Phaeodactylum genome reveals the evolutionary history of diatom genomes.</title>
        <authorList>
            <person name="Bowler C."/>
            <person name="Allen A.E."/>
            <person name="Badger J.H."/>
            <person name="Grimwood J."/>
            <person name="Jabbari K."/>
            <person name="Kuo A."/>
            <person name="Maheswari U."/>
            <person name="Martens C."/>
            <person name="Maumus F."/>
            <person name="Otillar R.P."/>
            <person name="Rayko E."/>
            <person name="Salamov A."/>
            <person name="Vandepoele K."/>
            <person name="Beszteri B."/>
            <person name="Gruber A."/>
            <person name="Heijde M."/>
            <person name="Katinka M."/>
            <person name="Mock T."/>
            <person name="Valentin K."/>
            <person name="Verret F."/>
            <person name="Berges J.A."/>
            <person name="Brownlee C."/>
            <person name="Cadoret J.P."/>
            <person name="Chiovitti A."/>
            <person name="Choi C.J."/>
            <person name="Coesel S."/>
            <person name="De Martino A."/>
            <person name="Detter J.C."/>
            <person name="Durkin C."/>
            <person name="Falciatore A."/>
            <person name="Fournet J."/>
            <person name="Haruta M."/>
            <person name="Huysman M.J."/>
            <person name="Jenkins B.D."/>
            <person name="Jiroutova K."/>
            <person name="Jorgensen R.E."/>
            <person name="Joubert Y."/>
            <person name="Kaplan A."/>
            <person name="Kroger N."/>
            <person name="Kroth P.G."/>
            <person name="La Roche J."/>
            <person name="Lindquist E."/>
            <person name="Lommer M."/>
            <person name="Martin-Jezequel V."/>
            <person name="Lopez P.J."/>
            <person name="Lucas S."/>
            <person name="Mangogna M."/>
            <person name="McGinnis K."/>
            <person name="Medlin L.K."/>
            <person name="Montsant A."/>
            <person name="Oudot-Le Secq M.P."/>
            <person name="Napoli C."/>
            <person name="Obornik M."/>
            <person name="Parker M.S."/>
            <person name="Petit J.L."/>
            <person name="Porcel B.M."/>
            <person name="Poulsen N."/>
            <person name="Robison M."/>
            <person name="Rychlewski L."/>
            <person name="Rynearson T.A."/>
            <person name="Schmutz J."/>
            <person name="Shapiro H."/>
            <person name="Siaut M."/>
            <person name="Stanley M."/>
            <person name="Sussman M.R."/>
            <person name="Taylor A.R."/>
            <person name="Vardi A."/>
            <person name="von Dassow P."/>
            <person name="Vyverman W."/>
            <person name="Willis A."/>
            <person name="Wyrwicz L.S."/>
            <person name="Rokhsar D.S."/>
            <person name="Weissenbach J."/>
            <person name="Armbrust E.V."/>
            <person name="Green B.R."/>
            <person name="Van de Peer Y."/>
            <person name="Grigoriev I.V."/>
        </authorList>
    </citation>
    <scope>NUCLEOTIDE SEQUENCE [LARGE SCALE GENOMIC DNA]</scope>
    <source>
        <strain evidence="12 13">CCAP 1055/1</strain>
    </source>
</reference>
<accession>B7FQ63</accession>
<dbReference type="InterPro" id="IPR003593">
    <property type="entry name" value="AAA+_ATPase"/>
</dbReference>
<dbReference type="InterPro" id="IPR020584">
    <property type="entry name" value="DNA_recomb/repair_RecA_CS"/>
</dbReference>
<dbReference type="PROSITE" id="PS50162">
    <property type="entry name" value="RECA_2"/>
    <property type="match status" value="1"/>
</dbReference>
<sequence length="431" mass="46325">MMHRKIALVAGLWFCLLGSSCHGFGLLGGAAHSRTVRWPQQWAVSSPIGPLLARSKKSSNDSNDDNELENERPTMDPAKRAALDGVLNQIERNYGRGSIVKLGDADNMKVDTIGSGSLTLDAALGGGFPKGRVVEIYGPESSGKTTLALHAIAESQKVGGTAAFVDAEHALDPAYAAKLGVDIDNLLVSQPDSGEMALDVVDQLVRSAAVDVIVVDSVAALVPRAELEGDMSDAQIGLQARLMSKAMRKITGSLALSQCTVIFLNQLRSKVGVIYGSPEVTSGGNALKFYASVRLDTRRKEILPENSGIRVKVKVVKNKVAAPFKIVNLDLLFGSGIDQIGCMLDAAMDLNIIERRGSWFSYKGQNMAQGRINVVEMIKSDTKLMAQLETEVRLALSEMGKDIKPTADTESLETLEDVNTVLEVDEQIFLE</sequence>
<keyword evidence="5 7" id="KW-0233">DNA recombination</keyword>
<dbReference type="Pfam" id="PF21096">
    <property type="entry name" value="RecA_C"/>
    <property type="match status" value="1"/>
</dbReference>
<dbReference type="CDD" id="cd00983">
    <property type="entry name" value="RecA"/>
    <property type="match status" value="1"/>
</dbReference>
<comment type="similarity">
    <text evidence="1 6">Belongs to the RecA family.</text>
</comment>
<evidence type="ECO:0000256" key="2">
    <source>
        <dbReference type="ARBA" id="ARBA00022741"/>
    </source>
</evidence>
<dbReference type="PANTHER" id="PTHR45900:SF1">
    <property type="entry name" value="MITOCHONDRIAL DNA REPAIR PROTEIN RECA HOMOLOG-RELATED"/>
    <property type="match status" value="1"/>
</dbReference>
<dbReference type="RefSeq" id="XP_002177339.1">
    <property type="nucleotide sequence ID" value="XM_002177303.1"/>
</dbReference>
<keyword evidence="7" id="KW-0227">DNA damage</keyword>
<keyword evidence="2 6" id="KW-0547">Nucleotide-binding</keyword>
<keyword evidence="9" id="KW-0732">Signal</keyword>
<feature type="signal peptide" evidence="9">
    <location>
        <begin position="1"/>
        <end position="23"/>
    </location>
</feature>
<organism evidence="12 13">
    <name type="scientific">Phaeodactylum tricornutum (strain CCAP 1055/1)</name>
    <dbReference type="NCBI Taxonomy" id="556484"/>
    <lineage>
        <taxon>Eukaryota</taxon>
        <taxon>Sar</taxon>
        <taxon>Stramenopiles</taxon>
        <taxon>Ochrophyta</taxon>
        <taxon>Bacillariophyta</taxon>
        <taxon>Bacillariophyceae</taxon>
        <taxon>Bacillariophycidae</taxon>
        <taxon>Naviculales</taxon>
        <taxon>Phaeodactylaceae</taxon>
        <taxon>Phaeodactylum</taxon>
    </lineage>
</organism>
<feature type="domain" description="RecA family profile 2" evidence="11">
    <location>
        <begin position="272"/>
        <end position="342"/>
    </location>
</feature>
<dbReference type="InterPro" id="IPR027417">
    <property type="entry name" value="P-loop_NTPase"/>
</dbReference>
<evidence type="ECO:0000256" key="5">
    <source>
        <dbReference type="ARBA" id="ARBA00023172"/>
    </source>
</evidence>
<dbReference type="Gene3D" id="3.40.50.300">
    <property type="entry name" value="P-loop containing nucleotide triphosphate hydrolases"/>
    <property type="match status" value="1"/>
</dbReference>
<dbReference type="GeneID" id="7196788"/>
<proteinExistence type="inferred from homology"/>
<name>B7FQ63_PHATC</name>
<dbReference type="FunFam" id="3.40.50.300:FF:000087">
    <property type="entry name" value="Recombinase RecA"/>
    <property type="match status" value="1"/>
</dbReference>
<evidence type="ECO:0000259" key="10">
    <source>
        <dbReference type="PROSITE" id="PS50162"/>
    </source>
</evidence>
<dbReference type="GO" id="GO:0006310">
    <property type="term" value="P:DNA recombination"/>
    <property type="evidence" value="ECO:0007669"/>
    <property type="project" value="UniProtKB-KW"/>
</dbReference>
<keyword evidence="3 6" id="KW-0067">ATP-binding</keyword>
<dbReference type="InterPro" id="IPR023400">
    <property type="entry name" value="RecA_C_sf"/>
</dbReference>
<dbReference type="EMBL" id="CM000605">
    <property type="protein sequence ID" value="EEC51802.1"/>
    <property type="molecule type" value="Genomic_DNA"/>
</dbReference>
<evidence type="ECO:0000259" key="11">
    <source>
        <dbReference type="PROSITE" id="PS50163"/>
    </source>
</evidence>
<dbReference type="InterPro" id="IPR020588">
    <property type="entry name" value="RecA_ATP-bd"/>
</dbReference>
<evidence type="ECO:0000256" key="1">
    <source>
        <dbReference type="ARBA" id="ARBA00009391"/>
    </source>
</evidence>
<evidence type="ECO:0000313" key="13">
    <source>
        <dbReference type="Proteomes" id="UP000000759"/>
    </source>
</evidence>
<dbReference type="PANTHER" id="PTHR45900">
    <property type="entry name" value="RECA"/>
    <property type="match status" value="1"/>
</dbReference>
<dbReference type="OrthoDB" id="5957327at2759"/>
<dbReference type="KEGG" id="pti:PHATRDRAFT_54013"/>